<organism evidence="8 9">
    <name type="scientific">Phoenicibacter congonensis</name>
    <dbReference type="NCBI Taxonomy" id="1944646"/>
    <lineage>
        <taxon>Bacteria</taxon>
        <taxon>Bacillati</taxon>
        <taxon>Actinomycetota</taxon>
        <taxon>Coriobacteriia</taxon>
        <taxon>Eggerthellales</taxon>
        <taxon>Eggerthellaceae</taxon>
        <taxon>Phoenicibacter</taxon>
    </lineage>
</organism>
<keyword evidence="4 6" id="KW-1133">Transmembrane helix</keyword>
<evidence type="ECO:0000259" key="7">
    <source>
        <dbReference type="Pfam" id="PF03553"/>
    </source>
</evidence>
<protein>
    <submittedName>
        <fullName evidence="8">Na+/H+ antiporter NhaC family protein</fullName>
    </submittedName>
</protein>
<feature type="transmembrane region" description="Helical" evidence="6">
    <location>
        <begin position="376"/>
        <end position="397"/>
    </location>
</feature>
<dbReference type="Proteomes" id="UP001168575">
    <property type="component" value="Unassembled WGS sequence"/>
</dbReference>
<comment type="subcellular location">
    <subcellularLocation>
        <location evidence="1">Cell membrane</location>
        <topology evidence="1">Multi-pass membrane protein</topology>
    </subcellularLocation>
</comment>
<dbReference type="PANTHER" id="PTHR43478:SF1">
    <property type="entry name" value="NA+_H+ ANTIPORTER NHAC-LIKE C-TERMINAL DOMAIN-CONTAINING PROTEIN"/>
    <property type="match status" value="1"/>
</dbReference>
<feature type="transmembrane region" description="Helical" evidence="6">
    <location>
        <begin position="297"/>
        <end position="322"/>
    </location>
</feature>
<dbReference type="PANTHER" id="PTHR43478">
    <property type="entry name" value="NA+/H+ ANTIPORTER-RELATED"/>
    <property type="match status" value="1"/>
</dbReference>
<feature type="transmembrane region" description="Helical" evidence="6">
    <location>
        <begin position="417"/>
        <end position="450"/>
    </location>
</feature>
<keyword evidence="3 6" id="KW-0812">Transmembrane</keyword>
<evidence type="ECO:0000256" key="5">
    <source>
        <dbReference type="ARBA" id="ARBA00023136"/>
    </source>
</evidence>
<evidence type="ECO:0000313" key="8">
    <source>
        <dbReference type="EMBL" id="MDO4841612.1"/>
    </source>
</evidence>
<comment type="caution">
    <text evidence="8">The sequence shown here is derived from an EMBL/GenBank/DDBJ whole genome shotgun (WGS) entry which is preliminary data.</text>
</comment>
<feature type="transmembrane region" description="Helical" evidence="6">
    <location>
        <begin position="500"/>
        <end position="517"/>
    </location>
</feature>
<name>A0AA43RGW4_9ACTN</name>
<dbReference type="GO" id="GO:0005886">
    <property type="term" value="C:plasma membrane"/>
    <property type="evidence" value="ECO:0007669"/>
    <property type="project" value="UniProtKB-SubCell"/>
</dbReference>
<evidence type="ECO:0000256" key="2">
    <source>
        <dbReference type="ARBA" id="ARBA00022475"/>
    </source>
</evidence>
<accession>A0AA43RGW4</accession>
<feature type="domain" description="Na+/H+ antiporter NhaC-like C-terminal" evidence="7">
    <location>
        <begin position="190"/>
        <end position="519"/>
    </location>
</feature>
<evidence type="ECO:0000313" key="9">
    <source>
        <dbReference type="Proteomes" id="UP001168575"/>
    </source>
</evidence>
<keyword evidence="2" id="KW-1003">Cell membrane</keyword>
<dbReference type="EMBL" id="JAUMVS010000033">
    <property type="protein sequence ID" value="MDO4841612.1"/>
    <property type="molecule type" value="Genomic_DNA"/>
</dbReference>
<feature type="transmembrane region" description="Helical" evidence="6">
    <location>
        <begin position="72"/>
        <end position="95"/>
    </location>
</feature>
<proteinExistence type="predicted"/>
<keyword evidence="9" id="KW-1185">Reference proteome</keyword>
<dbReference type="InterPro" id="IPR018461">
    <property type="entry name" value="Na/H_Antiport_NhaC-like_C"/>
</dbReference>
<feature type="transmembrane region" description="Helical" evidence="6">
    <location>
        <begin position="523"/>
        <end position="541"/>
    </location>
</feature>
<sequence>MEGFELISTGAWSLLPPILALGLALITKEVYSSLTIGVFSGMLIYQFTLNGAGVQQLIDSVVMVPQMMMEQIGGNGGLILFMCLLGALTVVIAIAGGSRAYAEWVTKHVKSPRMALILTTLLGIFIFVDDYFNCLTVGAVMRPVTDRFNISREKLSWIIDSMAAPICIIAPVSSWAVAVAGYLGDNGFNNFVASIPYNFYALLTIFFVLFMCISKFEFGPMAKAEAHSQGLLKDIDIPEEGTVLESASVGIGMTREEIDRENPDLPTYVAELDEVEATAQDELKEYKGIKISEKGRVFDLVIPILVLVAFSIIGMIYVGGFFDGVSFDEALGESPTTGLCIGAFVALIVAAAMFLPRKLMNIDIYMQGVSEGCRSMVGAIMILVLAWSLGGCCRYLLGTGDFVASCLANAGSMMQFLPLILFIVSAAIGFAMGTSWGTIALIIPIVVGVYAPEDPQFLVAVGATLAGAVYGDHISPISDTTILSSTGAQCNHLRHVATQIPYATLVMAISAVGYLLAGFSSNPWLSLAFGALLIVVVVFILNKVSGIDAVVAKLKNNKAEAK</sequence>
<feature type="transmembrane region" description="Helical" evidence="6">
    <location>
        <begin position="334"/>
        <end position="355"/>
    </location>
</feature>
<feature type="transmembrane region" description="Helical" evidence="6">
    <location>
        <begin position="115"/>
        <end position="141"/>
    </location>
</feature>
<keyword evidence="5 6" id="KW-0472">Membrane</keyword>
<feature type="transmembrane region" description="Helical" evidence="6">
    <location>
        <begin position="162"/>
        <end position="183"/>
    </location>
</feature>
<evidence type="ECO:0000256" key="4">
    <source>
        <dbReference type="ARBA" id="ARBA00022989"/>
    </source>
</evidence>
<dbReference type="Pfam" id="PF03553">
    <property type="entry name" value="Na_H_antiporter"/>
    <property type="match status" value="1"/>
</dbReference>
<evidence type="ECO:0000256" key="1">
    <source>
        <dbReference type="ARBA" id="ARBA00004651"/>
    </source>
</evidence>
<feature type="transmembrane region" description="Helical" evidence="6">
    <location>
        <begin position="195"/>
        <end position="213"/>
    </location>
</feature>
<reference evidence="8" key="1">
    <citation type="submission" date="2023-07" db="EMBL/GenBank/DDBJ databases">
        <title>Between Cages and Wild: Unraveling the Impact of Captivity on Animal Microbiomes and Antimicrobial Resistance.</title>
        <authorList>
            <person name="Schmartz G.P."/>
            <person name="Rehner J."/>
            <person name="Schuff M.J."/>
            <person name="Becker S.L."/>
            <person name="Kravczyk M."/>
            <person name="Gurevich A."/>
            <person name="Francke R."/>
            <person name="Mueller R."/>
            <person name="Keller V."/>
            <person name="Keller A."/>
        </authorList>
    </citation>
    <scope>NUCLEOTIDE SEQUENCE</scope>
    <source>
        <strain evidence="8">S12M_St_49</strain>
    </source>
</reference>
<gene>
    <name evidence="8" type="ORF">Q3982_02930</name>
</gene>
<evidence type="ECO:0000256" key="6">
    <source>
        <dbReference type="SAM" id="Phobius"/>
    </source>
</evidence>
<evidence type="ECO:0000256" key="3">
    <source>
        <dbReference type="ARBA" id="ARBA00022692"/>
    </source>
</evidence>
<dbReference type="AlphaFoldDB" id="A0AA43RGW4"/>